<evidence type="ECO:0000259" key="1">
    <source>
        <dbReference type="Pfam" id="PF01368"/>
    </source>
</evidence>
<dbReference type="RefSeq" id="WP_177208716.1">
    <property type="nucleotide sequence ID" value="NZ_FOQA01000001.1"/>
</dbReference>
<gene>
    <name evidence="3" type="ORF">SAMN05192551_101212</name>
</gene>
<dbReference type="PANTHER" id="PTHR47618:SF1">
    <property type="entry name" value="BIFUNCTIONAL OLIGORIBONUCLEASE AND PAP PHOSPHATASE NRNA"/>
    <property type="match status" value="1"/>
</dbReference>
<dbReference type="Proteomes" id="UP000199287">
    <property type="component" value="Unassembled WGS sequence"/>
</dbReference>
<protein>
    <submittedName>
        <fullName evidence="3">Phosphoesterase RecJ domain-containing protein</fullName>
    </submittedName>
</protein>
<dbReference type="InterPro" id="IPR003156">
    <property type="entry name" value="DHHA1_dom"/>
</dbReference>
<dbReference type="InterPro" id="IPR001667">
    <property type="entry name" value="DDH_dom"/>
</dbReference>
<dbReference type="STRING" id="69895.SAMN05192551_101212"/>
<sequence length="322" mass="36305">MSSKWIEIFNNLLRYSQVALVTHVFPDGDAYGSLLGLKNILEQHGVEVFAYVEDKNSNGKFSFLPGYENLITFASDTNKLFSMAVILDCGEKSRVAGGNWVFEHSTRTMNIDHHISNSFFGHDNVVSENFSSTCELIWYLATRSSDLITNESATCLITGIMTDTGNFLYDNTSAQTYRASADLIDKNADIEMVKFNLFHNKSLSNVRLLGYAIQNLQIILNGKVAFLILDKHTMDRFNASYEDLDDFVAFIRDIEGVEVAVLLKETQNKKIKISLRSKSYFDVNKFAQEFNGGGHKKAAGALSNENMDNTKRLVIDLLKNYF</sequence>
<name>A0A1I3AHR3_9FIRM</name>
<evidence type="ECO:0000259" key="2">
    <source>
        <dbReference type="Pfam" id="PF02272"/>
    </source>
</evidence>
<dbReference type="EMBL" id="FOQA01000001">
    <property type="protein sequence ID" value="SFH49396.1"/>
    <property type="molecule type" value="Genomic_DNA"/>
</dbReference>
<dbReference type="InterPro" id="IPR051319">
    <property type="entry name" value="Oligoribo/pAp-PDE_c-di-AMP_PDE"/>
</dbReference>
<evidence type="ECO:0000313" key="3">
    <source>
        <dbReference type="EMBL" id="SFH49396.1"/>
    </source>
</evidence>
<dbReference type="Gene3D" id="3.90.1640.10">
    <property type="entry name" value="inorganic pyrophosphatase (n-terminal core)"/>
    <property type="match status" value="1"/>
</dbReference>
<dbReference type="Pfam" id="PF01368">
    <property type="entry name" value="DHH"/>
    <property type="match status" value="1"/>
</dbReference>
<organism evidence="3 4">
    <name type="scientific">Tindallia magadiensis</name>
    <dbReference type="NCBI Taxonomy" id="69895"/>
    <lineage>
        <taxon>Bacteria</taxon>
        <taxon>Bacillati</taxon>
        <taxon>Bacillota</taxon>
        <taxon>Clostridia</taxon>
        <taxon>Peptostreptococcales</taxon>
        <taxon>Tindalliaceae</taxon>
        <taxon>Tindallia</taxon>
    </lineage>
</organism>
<keyword evidence="4" id="KW-1185">Reference proteome</keyword>
<feature type="domain" description="DDH" evidence="1">
    <location>
        <begin position="18"/>
        <end position="160"/>
    </location>
</feature>
<dbReference type="SUPFAM" id="SSF64182">
    <property type="entry name" value="DHH phosphoesterases"/>
    <property type="match status" value="1"/>
</dbReference>
<dbReference type="Pfam" id="PF02272">
    <property type="entry name" value="DHHA1"/>
    <property type="match status" value="1"/>
</dbReference>
<feature type="domain" description="DHHA1" evidence="2">
    <location>
        <begin position="229"/>
        <end position="319"/>
    </location>
</feature>
<dbReference type="PANTHER" id="PTHR47618">
    <property type="entry name" value="BIFUNCTIONAL OLIGORIBONUCLEASE AND PAP PHOSPHATASE NRNA"/>
    <property type="match status" value="1"/>
</dbReference>
<dbReference type="GO" id="GO:0003676">
    <property type="term" value="F:nucleic acid binding"/>
    <property type="evidence" value="ECO:0007669"/>
    <property type="project" value="InterPro"/>
</dbReference>
<reference evidence="4" key="1">
    <citation type="submission" date="2016-10" db="EMBL/GenBank/DDBJ databases">
        <authorList>
            <person name="Varghese N."/>
            <person name="Submissions S."/>
        </authorList>
    </citation>
    <scope>NUCLEOTIDE SEQUENCE [LARGE SCALE GENOMIC DNA]</scope>
    <source>
        <strain evidence="4">Z-7934</strain>
    </source>
</reference>
<accession>A0A1I3AHR3</accession>
<dbReference type="Gene3D" id="3.10.310.30">
    <property type="match status" value="1"/>
</dbReference>
<evidence type="ECO:0000313" key="4">
    <source>
        <dbReference type="Proteomes" id="UP000199287"/>
    </source>
</evidence>
<dbReference type="InterPro" id="IPR038763">
    <property type="entry name" value="DHH_sf"/>
</dbReference>
<dbReference type="AlphaFoldDB" id="A0A1I3AHR3"/>
<proteinExistence type="predicted"/>